<dbReference type="Pfam" id="PF01425">
    <property type="entry name" value="Amidase"/>
    <property type="match status" value="1"/>
</dbReference>
<proteinExistence type="predicted"/>
<keyword evidence="1" id="KW-0732">Signal</keyword>
<evidence type="ECO:0000313" key="5">
    <source>
        <dbReference type="Proteomes" id="UP000243723"/>
    </source>
</evidence>
<dbReference type="GO" id="GO:0016740">
    <property type="term" value="F:transferase activity"/>
    <property type="evidence" value="ECO:0007669"/>
    <property type="project" value="UniProtKB-KW"/>
</dbReference>
<gene>
    <name evidence="4" type="ORF">B9Z65_4249</name>
</gene>
<sequence length="631" mass="67353">MVSISVLLLSLLAYCSTTAFSQGLRKTGQTVQLDGNYYYIPATSVAKIPGYAFLRIRADVERAGGLLPLTVISTIFQGFAGQDLSSTTIKFLEEDDVFTRGFLGGIYIQYTGFGPRGSNGDASSERLGTRSSVTSAFVNNVTAVPQGPYFVNSNGQLYQAWRLFSDFAGSFTETVIPASDGGYTVLPANLPAEKPLAGVRLGVKDIYDLAGLKTSNGNRAWYNFYPAANASAITVKRLIDAGAVVVGKQKTSQFANGESPTADWVDYHAPFNPRGDGYQIPSSSSSGAGTSMASYPWLDIAIGSDTGGSVRGPSQVQGLYGNRPSHDLVSLEGVMPLAPELDTPGFLTRDPTIWTAASRVLYGTNITITNRYPDQILTTGFPPANSTSPAAQLQLTFLRTLSTFLNATVKPFTTNTAWSASPPPNSDPSLSRFLNTTYPLIIAKQQTRLVRDPFFASYAAANAGRRPFVNPAPLVRWSYGDAFPASALEDANRNRSVFASWWDSTVLRPDAETCSDKILLYPGSSASPSYRNVYGGPPTVPFGFSTGRISVFAGGPDFVLPLGEAGYVSNVTGARETLPVTVDVLAARGCDGMLFGLVGELVERGILKATVAGRSSVEGGQVLVRREVDEQ</sequence>
<evidence type="ECO:0000259" key="2">
    <source>
        <dbReference type="Pfam" id="PF01425"/>
    </source>
</evidence>
<dbReference type="InterPro" id="IPR058329">
    <property type="entry name" value="Arp1_N"/>
</dbReference>
<comment type="caution">
    <text evidence="4">The sequence shown here is derived from an EMBL/GenBank/DDBJ whole genome shotgun (WGS) entry which is preliminary data.</text>
</comment>
<dbReference type="EMBL" id="NHZQ01000335">
    <property type="protein sequence ID" value="PSK42335.1"/>
    <property type="molecule type" value="Genomic_DNA"/>
</dbReference>
<dbReference type="SUPFAM" id="SSF75304">
    <property type="entry name" value="Amidase signature (AS) enzymes"/>
    <property type="match status" value="1"/>
</dbReference>
<feature type="domain" description="Scytalone dehydratase-like protein Arp1 N-terminal" evidence="3">
    <location>
        <begin position="59"/>
        <end position="161"/>
    </location>
</feature>
<keyword evidence="4" id="KW-0808">Transferase</keyword>
<organism evidence="4 5">
    <name type="scientific">Elsinoe australis</name>
    <dbReference type="NCBI Taxonomy" id="40998"/>
    <lineage>
        <taxon>Eukaryota</taxon>
        <taxon>Fungi</taxon>
        <taxon>Dikarya</taxon>
        <taxon>Ascomycota</taxon>
        <taxon>Pezizomycotina</taxon>
        <taxon>Dothideomycetes</taxon>
        <taxon>Dothideomycetidae</taxon>
        <taxon>Myriangiales</taxon>
        <taxon>Elsinoaceae</taxon>
        <taxon>Elsinoe</taxon>
    </lineage>
</organism>
<dbReference type="InterPro" id="IPR023631">
    <property type="entry name" value="Amidase_dom"/>
</dbReference>
<feature type="chain" id="PRO_5015108943" evidence="1">
    <location>
        <begin position="20"/>
        <end position="631"/>
    </location>
</feature>
<dbReference type="STRING" id="40998.A0A2P7Z294"/>
<dbReference type="OrthoDB" id="5423360at2759"/>
<feature type="signal peptide" evidence="1">
    <location>
        <begin position="1"/>
        <end position="19"/>
    </location>
</feature>
<dbReference type="PANTHER" id="PTHR46310">
    <property type="entry name" value="AMIDASE 1"/>
    <property type="match status" value="1"/>
</dbReference>
<name>A0A2P7Z294_9PEZI</name>
<keyword evidence="5" id="KW-1185">Reference proteome</keyword>
<dbReference type="Pfam" id="PF26053">
    <property type="entry name" value="DUF8016"/>
    <property type="match status" value="1"/>
</dbReference>
<dbReference type="PANTHER" id="PTHR46310:SF7">
    <property type="entry name" value="AMIDASE 1"/>
    <property type="match status" value="1"/>
</dbReference>
<dbReference type="Proteomes" id="UP000243723">
    <property type="component" value="Unassembled WGS sequence"/>
</dbReference>
<evidence type="ECO:0000256" key="1">
    <source>
        <dbReference type="SAM" id="SignalP"/>
    </source>
</evidence>
<reference evidence="4 5" key="1">
    <citation type="submission" date="2017-05" db="EMBL/GenBank/DDBJ databases">
        <title>Draft genome sequence of Elsinoe australis.</title>
        <authorList>
            <person name="Cheng Q."/>
        </authorList>
    </citation>
    <scope>NUCLEOTIDE SEQUENCE [LARGE SCALE GENOMIC DNA]</scope>
    <source>
        <strain evidence="4 5">NL1</strain>
    </source>
</reference>
<accession>A0A2P7Z294</accession>
<feature type="domain" description="Amidase" evidence="2">
    <location>
        <begin position="193"/>
        <end position="350"/>
    </location>
</feature>
<evidence type="ECO:0000313" key="4">
    <source>
        <dbReference type="EMBL" id="PSK42335.1"/>
    </source>
</evidence>
<dbReference type="AlphaFoldDB" id="A0A2P7Z294"/>
<protein>
    <submittedName>
        <fullName evidence="4">Aspartyl/glutamyl-tRNA(Asn/Gln) amidotransferase, A subunit</fullName>
    </submittedName>
</protein>
<evidence type="ECO:0000259" key="3">
    <source>
        <dbReference type="Pfam" id="PF26053"/>
    </source>
</evidence>
<dbReference type="InterPro" id="IPR036928">
    <property type="entry name" value="AS_sf"/>
</dbReference>
<dbReference type="Gene3D" id="3.90.1300.10">
    <property type="entry name" value="Amidase signature (AS) domain"/>
    <property type="match status" value="1"/>
</dbReference>